<dbReference type="EMBL" id="CM012444">
    <property type="protein sequence ID" value="RVE69772.1"/>
    <property type="molecule type" value="Genomic_DNA"/>
</dbReference>
<sequence length="158" mass="17992">MPLQGVCWFFCCRQGFSLLGRDYGEKEEEESFELRNKEDLTPNGRTPGDVIASQPTCAGNGTNGHAVPQSPDEMKSLIIEKRKMGVEEEPELLVKGWLLREVRGSWVKQRRYWFVLSQDSLDYYSGAEKGARRLGTLVLTNLCSVIWPNKQTYKETGK</sequence>
<dbReference type="PANTHER" id="PTHR46049:SF5">
    <property type="entry name" value="PLECKSTRIN HOMOLOGY DOMAIN-CONTAINING FAMILY H MEMBER 3"/>
    <property type="match status" value="1"/>
</dbReference>
<name>A0A3S2UFF3_ORYJA</name>
<dbReference type="AlphaFoldDB" id="A0A3S2UFF3"/>
<accession>A0A3S2UFF3</accession>
<reference evidence="2 3" key="2">
    <citation type="submission" date="2019-01" db="EMBL/GenBank/DDBJ databases">
        <title>A chromosome length genome reference of the Java medaka (oryzias javanicus).</title>
        <authorList>
            <person name="Herpin A."/>
            <person name="Takehana Y."/>
            <person name="Naruse K."/>
            <person name="Ansai S."/>
            <person name="Kawaguchi M."/>
        </authorList>
    </citation>
    <scope>NUCLEOTIDE SEQUENCE [LARGE SCALE GENOMIC DNA]</scope>
    <source>
        <strain evidence="2">RS831</strain>
        <tissue evidence="2">Whole body</tissue>
    </source>
</reference>
<evidence type="ECO:0000259" key="1">
    <source>
        <dbReference type="PROSITE" id="PS50003"/>
    </source>
</evidence>
<reference evidence="2 3" key="1">
    <citation type="submission" date="2018-11" db="EMBL/GenBank/DDBJ databases">
        <authorList>
            <person name="Lopez-Roques C."/>
            <person name="Donnadieu C."/>
            <person name="Bouchez O."/>
            <person name="Klopp C."/>
            <person name="Cabau C."/>
            <person name="Zahm M."/>
        </authorList>
    </citation>
    <scope>NUCLEOTIDE SEQUENCE [LARGE SCALE GENOMIC DNA]</scope>
    <source>
        <strain evidence="2">RS831</strain>
        <tissue evidence="2">Whole body</tissue>
    </source>
</reference>
<dbReference type="InterPro" id="IPR051724">
    <property type="entry name" value="Actin_motor_Myosin"/>
</dbReference>
<dbReference type="InterPro" id="IPR011993">
    <property type="entry name" value="PH-like_dom_sf"/>
</dbReference>
<feature type="domain" description="PH" evidence="1">
    <location>
        <begin position="91"/>
        <end position="158"/>
    </location>
</feature>
<dbReference type="OrthoDB" id="6108017at2759"/>
<protein>
    <recommendedName>
        <fullName evidence="1">PH domain-containing protein</fullName>
    </recommendedName>
</protein>
<evidence type="ECO:0000313" key="3">
    <source>
        <dbReference type="Proteomes" id="UP000283210"/>
    </source>
</evidence>
<dbReference type="PANTHER" id="PTHR46049">
    <property type="entry name" value="AGAP003327-PA"/>
    <property type="match status" value="1"/>
</dbReference>
<dbReference type="InterPro" id="IPR001849">
    <property type="entry name" value="PH_domain"/>
</dbReference>
<organism evidence="2 3">
    <name type="scientific">Oryzias javanicus</name>
    <name type="common">Javanese ricefish</name>
    <name type="synonym">Aplocheilus javanicus</name>
    <dbReference type="NCBI Taxonomy" id="123683"/>
    <lineage>
        <taxon>Eukaryota</taxon>
        <taxon>Metazoa</taxon>
        <taxon>Chordata</taxon>
        <taxon>Craniata</taxon>
        <taxon>Vertebrata</taxon>
        <taxon>Euteleostomi</taxon>
        <taxon>Actinopterygii</taxon>
        <taxon>Neopterygii</taxon>
        <taxon>Teleostei</taxon>
        <taxon>Neoteleostei</taxon>
        <taxon>Acanthomorphata</taxon>
        <taxon>Ovalentaria</taxon>
        <taxon>Atherinomorphae</taxon>
        <taxon>Beloniformes</taxon>
        <taxon>Adrianichthyidae</taxon>
        <taxon>Oryziinae</taxon>
        <taxon>Oryzias</taxon>
    </lineage>
</organism>
<gene>
    <name evidence="2" type="ORF">OJAV_G00081090</name>
</gene>
<keyword evidence="3" id="KW-1185">Reference proteome</keyword>
<dbReference type="Proteomes" id="UP000283210">
    <property type="component" value="Chromosome 8"/>
</dbReference>
<evidence type="ECO:0000313" key="2">
    <source>
        <dbReference type="EMBL" id="RVE69772.1"/>
    </source>
</evidence>
<dbReference type="Gene3D" id="2.30.29.30">
    <property type="entry name" value="Pleckstrin-homology domain (PH domain)/Phosphotyrosine-binding domain (PTB)"/>
    <property type="match status" value="1"/>
</dbReference>
<proteinExistence type="predicted"/>
<dbReference type="PROSITE" id="PS50003">
    <property type="entry name" value="PH_DOMAIN"/>
    <property type="match status" value="1"/>
</dbReference>
<dbReference type="SUPFAM" id="SSF50729">
    <property type="entry name" value="PH domain-like"/>
    <property type="match status" value="1"/>
</dbReference>